<accession>A0A6P4Z441</accession>
<dbReference type="Gene3D" id="3.60.10.10">
    <property type="entry name" value="Endonuclease/exonuclease/phosphatase"/>
    <property type="match status" value="1"/>
</dbReference>
<keyword evidence="1" id="KW-1185">Reference proteome</keyword>
<dbReference type="PANTHER" id="PTHR23227:SF67">
    <property type="entry name" value="CRANIOFACIAL DEVELOPMENT PROTEIN 2-LIKE"/>
    <property type="match status" value="1"/>
</dbReference>
<evidence type="ECO:0000313" key="2">
    <source>
        <dbReference type="RefSeq" id="XP_019636280.1"/>
    </source>
</evidence>
<evidence type="ECO:0000313" key="1">
    <source>
        <dbReference type="Proteomes" id="UP000515135"/>
    </source>
</evidence>
<dbReference type="KEGG" id="bbel:109478912"/>
<protein>
    <submittedName>
        <fullName evidence="2">Uncharacterized protein LOC109478912</fullName>
    </submittedName>
</protein>
<reference evidence="2" key="1">
    <citation type="submission" date="2025-08" db="UniProtKB">
        <authorList>
            <consortium name="RefSeq"/>
        </authorList>
    </citation>
    <scope>IDENTIFICATION</scope>
    <source>
        <tissue evidence="2">Gonad</tissue>
    </source>
</reference>
<sequence>MPNLGEESFQGFRQARCFSGRTDGIRRQGVGLTLSKRIKNSLISYSPVSERIVWARLHSQQINISVVVAYAPTDGSSEAEKDGFYTQLADTFADLPGHDVKLLLGDFNSKVTSDYSSRRGVIGSHSLHSESSDNGTRLLDFCTLNQLTIGGTLFEHRDIHKGTWRSPDGKTVNQIDHICVSTKWSHSLLDVKVCRGADIGSDHYLVRGYLRIKLKAVNKLDAAKHSFSDLEQLRNGSKITEYNIELSNRFECLPVEEDEPLEDAWTKFTETVHSVSAEVLGDRPRKRRQQHLSQVTKNLIKKRAEVKKRDPTLDLNRSEYSKLNKMVKKSCKADDNNWALGVATELETAAGNGKQREVWQKIRILSNKRSTKSSAVRDKSGKLISDPESQRERWAEHFSELLNPPQDSVDLTVLDSLPGIPCFQYLGEEDGPPTVEEIQNALKRLKNHKTPGVDGVFNEQLKYGAPGLTKTLETLFAKIWHGEAIPEDWFGWLVGQHYLSIIS</sequence>
<dbReference type="GeneID" id="109478912"/>
<dbReference type="SUPFAM" id="SSF56219">
    <property type="entry name" value="DNase I-like"/>
    <property type="match status" value="1"/>
</dbReference>
<dbReference type="InterPro" id="IPR027124">
    <property type="entry name" value="Swc5/CFDP1/2"/>
</dbReference>
<dbReference type="RefSeq" id="XP_019636280.1">
    <property type="nucleotide sequence ID" value="XM_019780721.1"/>
</dbReference>
<proteinExistence type="predicted"/>
<dbReference type="InterPro" id="IPR036691">
    <property type="entry name" value="Endo/exonu/phosph_ase_sf"/>
</dbReference>
<name>A0A6P4Z441_BRABE</name>
<dbReference type="AlphaFoldDB" id="A0A6P4Z441"/>
<dbReference type="Proteomes" id="UP000515135">
    <property type="component" value="Unplaced"/>
</dbReference>
<dbReference type="CDD" id="cd09076">
    <property type="entry name" value="L1-EN"/>
    <property type="match status" value="1"/>
</dbReference>
<gene>
    <name evidence="2" type="primary">LOC109478912</name>
</gene>
<organism evidence="1 2">
    <name type="scientific">Branchiostoma belcheri</name>
    <name type="common">Amphioxus</name>
    <dbReference type="NCBI Taxonomy" id="7741"/>
    <lineage>
        <taxon>Eukaryota</taxon>
        <taxon>Metazoa</taxon>
        <taxon>Chordata</taxon>
        <taxon>Cephalochordata</taxon>
        <taxon>Leptocardii</taxon>
        <taxon>Amphioxiformes</taxon>
        <taxon>Branchiostomatidae</taxon>
        <taxon>Branchiostoma</taxon>
    </lineage>
</organism>
<dbReference type="PANTHER" id="PTHR23227">
    <property type="entry name" value="BUCENTAUR RELATED"/>
    <property type="match status" value="1"/>
</dbReference>
<dbReference type="OrthoDB" id="8061036at2759"/>